<evidence type="ECO:0000313" key="1">
    <source>
        <dbReference type="EMBL" id="QNO58147.1"/>
    </source>
</evidence>
<proteinExistence type="predicted"/>
<gene>
    <name evidence="1" type="ORF">ACBHHCEK_00015</name>
</gene>
<accession>A0A7G9ZD13</accession>
<protein>
    <submittedName>
        <fullName evidence="1">Uncharacterized protein</fullName>
    </submittedName>
</protein>
<dbReference type="AlphaFoldDB" id="A0A7G9ZD13"/>
<dbReference type="EMBL" id="MT631715">
    <property type="protein sequence ID" value="QNO58147.1"/>
    <property type="molecule type" value="Genomic_DNA"/>
</dbReference>
<sequence length="70" mass="7803">MAFMPPENNAEKIPFEEGCPYLGMDPSGQPKCEADGIMGEYLPGMYPPSLCLSPAENWIDCVYFKRAKLL</sequence>
<reference evidence="1" key="1">
    <citation type="submission" date="2020-06" db="EMBL/GenBank/DDBJ databases">
        <title>Unique genomic features of the anaerobic methanotrophic archaea.</title>
        <authorList>
            <person name="Chadwick G.L."/>
            <person name="Skennerton C.T."/>
            <person name="Laso-Perez R."/>
            <person name="Leu A.O."/>
            <person name="Speth D.R."/>
            <person name="Yu H."/>
            <person name="Morgan-Lang C."/>
            <person name="Hatzenpichler R."/>
            <person name="Goudeau D."/>
            <person name="Malmstrom R."/>
            <person name="Brazelton W.J."/>
            <person name="Woyke T."/>
            <person name="Hallam S.J."/>
            <person name="Tyson G.W."/>
            <person name="Wegener G."/>
            <person name="Boetius A."/>
            <person name="Orphan V."/>
        </authorList>
    </citation>
    <scope>NUCLEOTIDE SEQUENCE</scope>
</reference>
<name>A0A7G9ZD13_9EURY</name>
<organism evidence="1">
    <name type="scientific">Candidatus Methanophaga sp. ANME-1 ERB7</name>
    <dbReference type="NCBI Taxonomy" id="2759913"/>
    <lineage>
        <taxon>Archaea</taxon>
        <taxon>Methanobacteriati</taxon>
        <taxon>Methanobacteriota</taxon>
        <taxon>Stenosarchaea group</taxon>
        <taxon>Methanomicrobia</taxon>
        <taxon>Candidatus Methanophagales</taxon>
        <taxon>Candidatus Methanophagaceae</taxon>
        <taxon>Candidatus Methanophaga</taxon>
    </lineage>
</organism>